<comment type="caution">
    <text evidence="2">The sequence shown here is derived from an EMBL/GenBank/DDBJ whole genome shotgun (WGS) entry which is preliminary data.</text>
</comment>
<proteinExistence type="predicted"/>
<accession>A0ABS1T4K3</accession>
<name>A0ABS1T4K3_9CLOT</name>
<evidence type="ECO:0000313" key="3">
    <source>
        <dbReference type="Proteomes" id="UP000632377"/>
    </source>
</evidence>
<dbReference type="EMBL" id="JAESWC010000001">
    <property type="protein sequence ID" value="MBL4934250.1"/>
    <property type="molecule type" value="Genomic_DNA"/>
</dbReference>
<dbReference type="Proteomes" id="UP000632377">
    <property type="component" value="Unassembled WGS sequence"/>
</dbReference>
<feature type="domain" description="CD-NTase-associated protein 12/Pycsar effector protein TIR" evidence="1">
    <location>
        <begin position="171"/>
        <end position="268"/>
    </location>
</feature>
<sequence length="273" mass="31792">MKHVYHQEQDLLNKKINLITKTPEIEELITSLLDPHEYFDSEYNLLDIVNFLNNYLRFDDYEIVDHDGYYKIYDRRKPANTPKIFKGEVKTCRLAPSGRSNIITMSNNEVFYTNIDELFEPGISIFAEALLYKNTENYFSGHYEVRKVPNEDIHVNDPLERKEVGMDKVDKVFIIHGHDSEMKTNVQLLLSRAKVTDVVLHECADKGRNIIDKLIEETYGATYAIALLSPDDKLEDGSIRARKNVILEIGFFLGRLGKQNVRLLVKDERSRYK</sequence>
<dbReference type="RefSeq" id="WP_202746897.1">
    <property type="nucleotide sequence ID" value="NZ_JAESWC010000001.1"/>
</dbReference>
<dbReference type="InterPro" id="IPR019302">
    <property type="entry name" value="CAP12/PCTIR_TIR_dom"/>
</dbReference>
<organism evidence="2 3">
    <name type="scientific">Clostridium rhizosphaerae</name>
    <dbReference type="NCBI Taxonomy" id="2803861"/>
    <lineage>
        <taxon>Bacteria</taxon>
        <taxon>Bacillati</taxon>
        <taxon>Bacillota</taxon>
        <taxon>Clostridia</taxon>
        <taxon>Eubacteriales</taxon>
        <taxon>Clostridiaceae</taxon>
        <taxon>Clostridium</taxon>
    </lineage>
</organism>
<evidence type="ECO:0000259" key="1">
    <source>
        <dbReference type="Pfam" id="PF10137"/>
    </source>
</evidence>
<evidence type="ECO:0000313" key="2">
    <source>
        <dbReference type="EMBL" id="MBL4934250.1"/>
    </source>
</evidence>
<dbReference type="Pfam" id="PF10137">
    <property type="entry name" value="CAP12-PCTIR_TIR"/>
    <property type="match status" value="1"/>
</dbReference>
<reference evidence="2 3" key="1">
    <citation type="submission" date="2021-01" db="EMBL/GenBank/DDBJ databases">
        <title>Genome public.</title>
        <authorList>
            <person name="Liu C."/>
            <person name="Sun Q."/>
        </authorList>
    </citation>
    <scope>NUCLEOTIDE SEQUENCE [LARGE SCALE GENOMIC DNA]</scope>
    <source>
        <strain evidence="2 3">YIM B02515</strain>
    </source>
</reference>
<protein>
    <submittedName>
        <fullName evidence="2">Nucleotide-binding protein</fullName>
    </submittedName>
</protein>
<gene>
    <name evidence="2" type="ORF">JK636_00605</name>
</gene>
<keyword evidence="3" id="KW-1185">Reference proteome</keyword>